<dbReference type="SUPFAM" id="SSF55785">
    <property type="entry name" value="PYP-like sensor domain (PAS domain)"/>
    <property type="match status" value="1"/>
</dbReference>
<dbReference type="EMBL" id="CP006763">
    <property type="protein sequence ID" value="AGY76693.1"/>
    <property type="molecule type" value="Genomic_DNA"/>
</dbReference>
<dbReference type="RefSeq" id="WP_023162639.1">
    <property type="nucleotide sequence ID" value="NC_022592.1"/>
</dbReference>
<keyword evidence="10" id="KW-0067">ATP-binding</keyword>
<evidence type="ECO:0000256" key="11">
    <source>
        <dbReference type="ARBA" id="ARBA00022989"/>
    </source>
</evidence>
<keyword evidence="9 16" id="KW-0418">Kinase</keyword>
<evidence type="ECO:0000256" key="8">
    <source>
        <dbReference type="ARBA" id="ARBA00022741"/>
    </source>
</evidence>
<keyword evidence="6 16" id="KW-0808">Transferase</keyword>
<dbReference type="GO" id="GO:0004673">
    <property type="term" value="F:protein histidine kinase activity"/>
    <property type="evidence" value="ECO:0007669"/>
    <property type="project" value="UniProtKB-EC"/>
</dbReference>
<evidence type="ECO:0000313" key="17">
    <source>
        <dbReference type="Proteomes" id="UP000017590"/>
    </source>
</evidence>
<dbReference type="EC" id="2.7.13.3" evidence="3"/>
<keyword evidence="13 14" id="KW-0472">Membrane</keyword>
<name>A0ABM5NVZ5_9CLOT</name>
<dbReference type="CDD" id="cd18773">
    <property type="entry name" value="PDC1_HK_sensor"/>
    <property type="match status" value="1"/>
</dbReference>
<dbReference type="SUPFAM" id="SSF55874">
    <property type="entry name" value="ATPase domain of HSP90 chaperone/DNA topoisomerase II/histidine kinase"/>
    <property type="match status" value="1"/>
</dbReference>
<dbReference type="InterPro" id="IPR035965">
    <property type="entry name" value="PAS-like_dom_sf"/>
</dbReference>
<evidence type="ECO:0000256" key="13">
    <source>
        <dbReference type="ARBA" id="ARBA00023136"/>
    </source>
</evidence>
<dbReference type="PRINTS" id="PR00344">
    <property type="entry name" value="BCTRLSENSOR"/>
</dbReference>
<evidence type="ECO:0000256" key="7">
    <source>
        <dbReference type="ARBA" id="ARBA00022692"/>
    </source>
</evidence>
<sequence>MKIKEVHFKLHTRIALLVCGVVALVLIVTNIFISKKITDMTREHLEEKAFDIAHIVSQSPTIIDGLNNPQHESKIQYLANKMKDSTNVQFIVVTDMKGIRKSHPDKIELGKKAIGGDFGKAFQGNEYVSKAQGTLGKSLRIFVPIRDNNSRQIGVVVVGITMDKVQQSVIQSRHTIYFGIVFGFLTGVAGAVLLANNIKKTMFGMEPSDIAKLLRERSAMLKSVREGILAVDKHGIITLVNDEAARIFDKADIRNVVGKKVDDCVDNTRLIQVLKSGKSELDREQELKGITLITNRIPIFVNNKIDGAIATFRDKTEVKILAEQLTGVKSYASSLRAQTHEFMNKLHVILGMLSMKSYDELSEYIQTIANKYQKEIGFVIRHFKDPVLSGFILGKMSYAREKNVSLVLSEDSYVPEPSNKEITHELITVVGNLIDNAIDAVSISEDKIIYVSLVPDDNRLHITVSDTGNGFDDKNKNEIFKKGFSTKEGSRGFGLYLVKRSIEKLVGRIDVYSKINEGTTFDVEINYERKGDLI</sequence>
<evidence type="ECO:0000256" key="12">
    <source>
        <dbReference type="ARBA" id="ARBA00023012"/>
    </source>
</evidence>
<accession>A0ABM5NVZ5</accession>
<keyword evidence="12" id="KW-0902">Two-component regulatory system</keyword>
<reference evidence="17" key="1">
    <citation type="journal article" date="2014" name="Biotechnol. Biofuels">
        <title>Comparison of single-molecule sequencing and hybrid approaches for finishing the genome of Clostridium autoethanogenum and analysis of CRISPR systems in industrial relevant Clostridia.</title>
        <authorList>
            <person name="Brown S.D."/>
            <person name="Nagaraju S."/>
            <person name="Utturkar S."/>
            <person name="De Tissera S."/>
            <person name="Segovia S."/>
            <person name="Mitchell W."/>
            <person name="Land M.L."/>
            <person name="Dassanayake A."/>
            <person name="Kopke M."/>
        </authorList>
    </citation>
    <scope>NUCLEOTIDE SEQUENCE [LARGE SCALE GENOMIC DNA]</scope>
    <source>
        <strain evidence="17">DSM 10061</strain>
    </source>
</reference>
<keyword evidence="5" id="KW-0597">Phosphoprotein</keyword>
<dbReference type="Gene3D" id="3.30.565.10">
    <property type="entry name" value="Histidine kinase-like ATPase, C-terminal domain"/>
    <property type="match status" value="1"/>
</dbReference>
<evidence type="ECO:0000256" key="6">
    <source>
        <dbReference type="ARBA" id="ARBA00022679"/>
    </source>
</evidence>
<evidence type="ECO:0000256" key="2">
    <source>
        <dbReference type="ARBA" id="ARBA00004651"/>
    </source>
</evidence>
<dbReference type="PROSITE" id="PS50109">
    <property type="entry name" value="HIS_KIN"/>
    <property type="match status" value="1"/>
</dbReference>
<feature type="transmembrane region" description="Helical" evidence="14">
    <location>
        <begin position="176"/>
        <end position="195"/>
    </location>
</feature>
<keyword evidence="7 14" id="KW-0812">Transmembrane</keyword>
<organism evidence="16 17">
    <name type="scientific">Clostridium autoethanogenum DSM 10061</name>
    <dbReference type="NCBI Taxonomy" id="1341692"/>
    <lineage>
        <taxon>Bacteria</taxon>
        <taxon>Bacillati</taxon>
        <taxon>Bacillota</taxon>
        <taxon>Clostridia</taxon>
        <taxon>Eubacteriales</taxon>
        <taxon>Clostridiaceae</taxon>
        <taxon>Clostridium</taxon>
    </lineage>
</organism>
<evidence type="ECO:0000256" key="10">
    <source>
        <dbReference type="ARBA" id="ARBA00022840"/>
    </source>
</evidence>
<dbReference type="SMART" id="SM00387">
    <property type="entry name" value="HATPase_c"/>
    <property type="match status" value="1"/>
</dbReference>
<protein>
    <recommendedName>
        <fullName evidence="3">histidine kinase</fullName>
        <ecNumber evidence="3">2.7.13.3</ecNumber>
    </recommendedName>
</protein>
<dbReference type="Gene3D" id="3.30.450.20">
    <property type="entry name" value="PAS domain"/>
    <property type="match status" value="2"/>
</dbReference>
<dbReference type="Pfam" id="PF02518">
    <property type="entry name" value="HATPase_c"/>
    <property type="match status" value="1"/>
</dbReference>
<feature type="domain" description="Histidine kinase" evidence="15">
    <location>
        <begin position="337"/>
        <end position="529"/>
    </location>
</feature>
<dbReference type="InterPro" id="IPR033463">
    <property type="entry name" value="sCache_3"/>
</dbReference>
<keyword evidence="17" id="KW-1185">Reference proteome</keyword>
<gene>
    <name evidence="16" type="primary">dcuS</name>
    <name evidence="16" type="ORF">CAETHG_2484</name>
</gene>
<evidence type="ECO:0000313" key="16">
    <source>
        <dbReference type="EMBL" id="AGY76693.1"/>
    </source>
</evidence>
<keyword evidence="4" id="KW-1003">Cell membrane</keyword>
<evidence type="ECO:0000256" key="3">
    <source>
        <dbReference type="ARBA" id="ARBA00012438"/>
    </source>
</evidence>
<dbReference type="InterPro" id="IPR039506">
    <property type="entry name" value="SPOB_a"/>
</dbReference>
<dbReference type="PANTHER" id="PTHR43547">
    <property type="entry name" value="TWO-COMPONENT HISTIDINE KINASE"/>
    <property type="match status" value="1"/>
</dbReference>
<evidence type="ECO:0000256" key="9">
    <source>
        <dbReference type="ARBA" id="ARBA00022777"/>
    </source>
</evidence>
<evidence type="ECO:0000256" key="5">
    <source>
        <dbReference type="ARBA" id="ARBA00022553"/>
    </source>
</evidence>
<dbReference type="PANTHER" id="PTHR43547:SF10">
    <property type="entry name" value="SENSOR HISTIDINE KINASE DCUS"/>
    <property type="match status" value="1"/>
</dbReference>
<comment type="subcellular location">
    <subcellularLocation>
        <location evidence="2">Cell membrane</location>
        <topology evidence="2">Multi-pass membrane protein</topology>
    </subcellularLocation>
</comment>
<dbReference type="SUPFAM" id="SSF103190">
    <property type="entry name" value="Sensory domain-like"/>
    <property type="match status" value="1"/>
</dbReference>
<dbReference type="Proteomes" id="UP000017590">
    <property type="component" value="Chromosome"/>
</dbReference>
<evidence type="ECO:0000256" key="4">
    <source>
        <dbReference type="ARBA" id="ARBA00022475"/>
    </source>
</evidence>
<dbReference type="InterPro" id="IPR016120">
    <property type="entry name" value="Sig_transdc_His_kin_SpoOB"/>
</dbReference>
<evidence type="ECO:0000256" key="14">
    <source>
        <dbReference type="SAM" id="Phobius"/>
    </source>
</evidence>
<dbReference type="NCBIfam" id="NF008298">
    <property type="entry name" value="PRK11086.1"/>
    <property type="match status" value="1"/>
</dbReference>
<keyword evidence="8" id="KW-0547">Nucleotide-binding</keyword>
<comment type="catalytic activity">
    <reaction evidence="1">
        <text>ATP + protein L-histidine = ADP + protein N-phospho-L-histidine.</text>
        <dbReference type="EC" id="2.7.13.3"/>
    </reaction>
</comment>
<dbReference type="InterPro" id="IPR005467">
    <property type="entry name" value="His_kinase_dom"/>
</dbReference>
<keyword evidence="11 14" id="KW-1133">Transmembrane helix</keyword>
<dbReference type="Pfam" id="PF00989">
    <property type="entry name" value="PAS"/>
    <property type="match status" value="1"/>
</dbReference>
<dbReference type="InterPro" id="IPR003594">
    <property type="entry name" value="HATPase_dom"/>
</dbReference>
<dbReference type="SUPFAM" id="SSF55890">
    <property type="entry name" value="Sporulation response regulatory protein Spo0B"/>
    <property type="match status" value="1"/>
</dbReference>
<evidence type="ECO:0000256" key="1">
    <source>
        <dbReference type="ARBA" id="ARBA00000085"/>
    </source>
</evidence>
<dbReference type="InterPro" id="IPR013767">
    <property type="entry name" value="PAS_fold"/>
</dbReference>
<dbReference type="Gene3D" id="1.10.287.130">
    <property type="match status" value="1"/>
</dbReference>
<evidence type="ECO:0000259" key="15">
    <source>
        <dbReference type="PROSITE" id="PS50109"/>
    </source>
</evidence>
<feature type="transmembrane region" description="Helical" evidence="14">
    <location>
        <begin position="12"/>
        <end position="33"/>
    </location>
</feature>
<dbReference type="Pfam" id="PF17203">
    <property type="entry name" value="sCache_3_2"/>
    <property type="match status" value="1"/>
</dbReference>
<dbReference type="InterPro" id="IPR029151">
    <property type="entry name" value="Sensor-like_sf"/>
</dbReference>
<dbReference type="Pfam" id="PF14689">
    <property type="entry name" value="SPOB_a"/>
    <property type="match status" value="1"/>
</dbReference>
<dbReference type="InterPro" id="IPR036890">
    <property type="entry name" value="HATPase_C_sf"/>
</dbReference>
<dbReference type="InterPro" id="IPR004358">
    <property type="entry name" value="Sig_transdc_His_kin-like_C"/>
</dbReference>
<proteinExistence type="predicted"/>